<dbReference type="EMBL" id="GBXM01067889">
    <property type="protein sequence ID" value="JAH40688.1"/>
    <property type="molecule type" value="Transcribed_RNA"/>
</dbReference>
<proteinExistence type="predicted"/>
<accession>A0A0E9SJK1</accession>
<name>A0A0E9SJK1_ANGAN</name>
<organism evidence="1">
    <name type="scientific">Anguilla anguilla</name>
    <name type="common">European freshwater eel</name>
    <name type="synonym">Muraena anguilla</name>
    <dbReference type="NCBI Taxonomy" id="7936"/>
    <lineage>
        <taxon>Eukaryota</taxon>
        <taxon>Metazoa</taxon>
        <taxon>Chordata</taxon>
        <taxon>Craniata</taxon>
        <taxon>Vertebrata</taxon>
        <taxon>Euteleostomi</taxon>
        <taxon>Actinopterygii</taxon>
        <taxon>Neopterygii</taxon>
        <taxon>Teleostei</taxon>
        <taxon>Anguilliformes</taxon>
        <taxon>Anguillidae</taxon>
        <taxon>Anguilla</taxon>
    </lineage>
</organism>
<protein>
    <submittedName>
        <fullName evidence="1">Uncharacterized protein</fullName>
    </submittedName>
</protein>
<dbReference type="AlphaFoldDB" id="A0A0E9SJK1"/>
<reference evidence="1" key="2">
    <citation type="journal article" date="2015" name="Fish Shellfish Immunol.">
        <title>Early steps in the European eel (Anguilla anguilla)-Vibrio vulnificus interaction in the gills: Role of the RtxA13 toxin.</title>
        <authorList>
            <person name="Callol A."/>
            <person name="Pajuelo D."/>
            <person name="Ebbesson L."/>
            <person name="Teles M."/>
            <person name="MacKenzie S."/>
            <person name="Amaro C."/>
        </authorList>
    </citation>
    <scope>NUCLEOTIDE SEQUENCE</scope>
</reference>
<sequence length="57" mass="6071">MFNGLALGRGEGMYAAVGRGQLLSGLSGKNKAAYDFLACLLDYFCALAIFSLQQFTS</sequence>
<evidence type="ECO:0000313" key="1">
    <source>
        <dbReference type="EMBL" id="JAH40688.1"/>
    </source>
</evidence>
<reference evidence="1" key="1">
    <citation type="submission" date="2014-11" db="EMBL/GenBank/DDBJ databases">
        <authorList>
            <person name="Amaro Gonzalez C."/>
        </authorList>
    </citation>
    <scope>NUCLEOTIDE SEQUENCE</scope>
</reference>